<evidence type="ECO:0000313" key="2">
    <source>
        <dbReference type="Proteomes" id="UP000277204"/>
    </source>
</evidence>
<protein>
    <submittedName>
        <fullName evidence="1">Uncharacterized protein</fullName>
    </submittedName>
</protein>
<accession>A0A183NAU2</accession>
<dbReference type="Proteomes" id="UP000277204">
    <property type="component" value="Unassembled WGS sequence"/>
</dbReference>
<keyword evidence="2" id="KW-1185">Reference proteome</keyword>
<proteinExistence type="predicted"/>
<dbReference type="EMBL" id="UZAI01021313">
    <property type="protein sequence ID" value="VDP55112.1"/>
    <property type="molecule type" value="Genomic_DNA"/>
</dbReference>
<dbReference type="AlphaFoldDB" id="A0A183NAU2"/>
<organism evidence="1 2">
    <name type="scientific">Schistosoma margrebowiei</name>
    <dbReference type="NCBI Taxonomy" id="48269"/>
    <lineage>
        <taxon>Eukaryota</taxon>
        <taxon>Metazoa</taxon>
        <taxon>Spiralia</taxon>
        <taxon>Lophotrochozoa</taxon>
        <taxon>Platyhelminthes</taxon>
        <taxon>Trematoda</taxon>
        <taxon>Digenea</taxon>
        <taxon>Strigeidida</taxon>
        <taxon>Schistosomatoidea</taxon>
        <taxon>Schistosomatidae</taxon>
        <taxon>Schistosoma</taxon>
    </lineage>
</organism>
<reference evidence="1 2" key="1">
    <citation type="submission" date="2018-11" db="EMBL/GenBank/DDBJ databases">
        <authorList>
            <consortium name="Pathogen Informatics"/>
        </authorList>
    </citation>
    <scope>NUCLEOTIDE SEQUENCE [LARGE SCALE GENOMIC DNA]</scope>
    <source>
        <strain evidence="1 2">Zambia</strain>
    </source>
</reference>
<sequence length="283" mass="33732">METSTSEGKYGIQRTAQSQLDDLNFTDDLAPLSHTHQQMQIRKTSVTKASPTFATDEVHYKYYEMCMNDRNNIIKQYKNNKETSCNQTMIEHSDNTEPHRNRNENVKKIAKELKHQEVPRVDRIQINEKIERKNKLTVCFTLLFFYSPSSRRRRRHFIVISMIEIMLQWKLEYHALTGRLDENEIDEVRKNLDHLKSLLIQVKNQLNSSPNNEDDDDNMIDERFFPNTSTELSLLQTTKKNTVEYAEKIEDSCRNFRHYTTFSVKKSHEYAVRNWLLTYFNHI</sequence>
<evidence type="ECO:0000313" key="1">
    <source>
        <dbReference type="EMBL" id="VDP55112.1"/>
    </source>
</evidence>
<gene>
    <name evidence="1" type="ORF">SMRZ_LOCUS25417</name>
</gene>
<name>A0A183NAU2_9TREM</name>